<dbReference type="Pfam" id="PF00011">
    <property type="entry name" value="HSP20"/>
    <property type="match status" value="1"/>
</dbReference>
<accession>A0A0D0GWE1</accession>
<gene>
    <name evidence="4" type="ORF">JV16_02723</name>
</gene>
<feature type="domain" description="SHSP" evidence="3">
    <location>
        <begin position="20"/>
        <end position="129"/>
    </location>
</feature>
<dbReference type="AlphaFoldDB" id="A0A0D0GWE1"/>
<dbReference type="SUPFAM" id="SSF49764">
    <property type="entry name" value="HSP20-like chaperones"/>
    <property type="match status" value="1"/>
</dbReference>
<protein>
    <submittedName>
        <fullName evidence="4">Heat shock protein IbpA</fullName>
    </submittedName>
</protein>
<dbReference type="InterPro" id="IPR002068">
    <property type="entry name" value="A-crystallin/Hsp20_dom"/>
</dbReference>
<dbReference type="PROSITE" id="PS01031">
    <property type="entry name" value="SHSP"/>
    <property type="match status" value="1"/>
</dbReference>
<name>A0A0D0GWE1_9BACL</name>
<evidence type="ECO:0000256" key="2">
    <source>
        <dbReference type="RuleBase" id="RU003616"/>
    </source>
</evidence>
<keyword evidence="4" id="KW-0346">Stress response</keyword>
<organism evidence="4 5">
    <name type="scientific">Anoxybacillus ayderensis</name>
    <dbReference type="NCBI Taxonomy" id="265546"/>
    <lineage>
        <taxon>Bacteria</taxon>
        <taxon>Bacillati</taxon>
        <taxon>Bacillota</taxon>
        <taxon>Bacilli</taxon>
        <taxon>Bacillales</taxon>
        <taxon>Anoxybacillaceae</taxon>
        <taxon>Anoxybacillus</taxon>
    </lineage>
</organism>
<dbReference type="RefSeq" id="WP_021095147.1">
    <property type="nucleotide sequence ID" value="NZ_ANOC01000038.1"/>
</dbReference>
<dbReference type="PATRIC" id="fig|265546.4.peg.2723"/>
<evidence type="ECO:0000256" key="1">
    <source>
        <dbReference type="PROSITE-ProRule" id="PRU00285"/>
    </source>
</evidence>
<evidence type="ECO:0000259" key="3">
    <source>
        <dbReference type="PROSITE" id="PS01031"/>
    </source>
</evidence>
<comment type="caution">
    <text evidence="4">The sequence shown here is derived from an EMBL/GenBank/DDBJ whole genome shotgun (WGS) entry which is preliminary data.</text>
</comment>
<reference evidence="4 5" key="1">
    <citation type="submission" date="2015-01" db="EMBL/GenBank/DDBJ databases">
        <title>Genome sequence of Anoxybacillus ayderensis strain AB04.</title>
        <authorList>
            <person name="Belduz A.O."/>
            <person name="Canakci S."/>
            <person name="Chan K.-G."/>
            <person name="Kahar U.M."/>
            <person name="Yaakob A.S."/>
            <person name="Chan C.S."/>
            <person name="Goh K.M."/>
        </authorList>
    </citation>
    <scope>NUCLEOTIDE SEQUENCE [LARGE SCALE GENOMIC DNA]</scope>
    <source>
        <strain evidence="4 5">AB04</strain>
    </source>
</reference>
<comment type="similarity">
    <text evidence="1 2">Belongs to the small heat shock protein (HSP20) family.</text>
</comment>
<dbReference type="Gene3D" id="2.60.40.790">
    <property type="match status" value="1"/>
</dbReference>
<dbReference type="EMBL" id="JXTG01000025">
    <property type="protein sequence ID" value="KIP20096.1"/>
    <property type="molecule type" value="Genomic_DNA"/>
</dbReference>
<dbReference type="Proteomes" id="UP000032047">
    <property type="component" value="Unassembled WGS sequence"/>
</dbReference>
<evidence type="ECO:0000313" key="4">
    <source>
        <dbReference type="EMBL" id="KIP20096.1"/>
    </source>
</evidence>
<dbReference type="InterPro" id="IPR008978">
    <property type="entry name" value="HSP20-like_chaperone"/>
</dbReference>
<evidence type="ECO:0000313" key="5">
    <source>
        <dbReference type="Proteomes" id="UP000032047"/>
    </source>
</evidence>
<proteinExistence type="inferred from homology"/>
<keyword evidence="5" id="KW-1185">Reference proteome</keyword>
<dbReference type="CDD" id="cd06464">
    <property type="entry name" value="ACD_sHsps-like"/>
    <property type="match status" value="1"/>
</dbReference>
<sequence>MDWTKQWEAFFSNPFWNSSNVFSSHTPGINMYRRENELLVIVAIPGLEDVHDAEVYIHYNTLEIKANVQLHFEGFELIEEGITQGPFERVMQLPFPVGEKVDAVYENGLLFIHLHRLVPDHIKRKVEIK</sequence>